<dbReference type="EMBL" id="JAGIOH010000001">
    <property type="protein sequence ID" value="MBP2405073.1"/>
    <property type="molecule type" value="Genomic_DNA"/>
</dbReference>
<name>A0ABS4YAX0_9ACTN</name>
<proteinExistence type="predicted"/>
<accession>A0ABS4YAX0</accession>
<organism evidence="1 2">
    <name type="scientific">Streptomyces syringium</name>
    <dbReference type="NCBI Taxonomy" id="76729"/>
    <lineage>
        <taxon>Bacteria</taxon>
        <taxon>Bacillati</taxon>
        <taxon>Actinomycetota</taxon>
        <taxon>Actinomycetes</taxon>
        <taxon>Kitasatosporales</taxon>
        <taxon>Streptomycetaceae</taxon>
        <taxon>Streptomyces</taxon>
    </lineage>
</organism>
<dbReference type="GeneID" id="91571408"/>
<dbReference type="RefSeq" id="WP_130879834.1">
    <property type="nucleotide sequence ID" value="NZ_JAGIOH010000001.1"/>
</dbReference>
<evidence type="ECO:0000313" key="2">
    <source>
        <dbReference type="Proteomes" id="UP001519291"/>
    </source>
</evidence>
<sequence>MNATNNPSAGATSAARSELDVDRVRQAIEAALAPLPVGDRLDPALVTTTAQRLAEYAQVLLPYAAEAHGTRRSSRGPGLAGHGLTHVRYRLTHADCPDAGTDVDAAHVWCQEMARSCQMLLGLVSDNSQGGATT</sequence>
<keyword evidence="2" id="KW-1185">Reference proteome</keyword>
<reference evidence="1 2" key="1">
    <citation type="submission" date="2021-03" db="EMBL/GenBank/DDBJ databases">
        <title>Sequencing the genomes of 1000 actinobacteria strains.</title>
        <authorList>
            <person name="Klenk H.-P."/>
        </authorList>
    </citation>
    <scope>NUCLEOTIDE SEQUENCE [LARGE SCALE GENOMIC DNA]</scope>
    <source>
        <strain evidence="1 2">DSM 41480</strain>
    </source>
</reference>
<gene>
    <name evidence="1" type="ORF">JO379_004542</name>
</gene>
<dbReference type="Proteomes" id="UP001519291">
    <property type="component" value="Unassembled WGS sequence"/>
</dbReference>
<evidence type="ECO:0000313" key="1">
    <source>
        <dbReference type="EMBL" id="MBP2405073.1"/>
    </source>
</evidence>
<comment type="caution">
    <text evidence="1">The sequence shown here is derived from an EMBL/GenBank/DDBJ whole genome shotgun (WGS) entry which is preliminary data.</text>
</comment>
<protein>
    <submittedName>
        <fullName evidence="1">Uncharacterized protein</fullName>
    </submittedName>
</protein>